<dbReference type="SUPFAM" id="SSF55874">
    <property type="entry name" value="ATPase domain of HSP90 chaperone/DNA topoisomerase II/histidine kinase"/>
    <property type="match status" value="1"/>
</dbReference>
<dbReference type="Pfam" id="PF13581">
    <property type="entry name" value="HATPase_c_2"/>
    <property type="match status" value="1"/>
</dbReference>
<dbReference type="InterPro" id="IPR036890">
    <property type="entry name" value="HATPase_C_sf"/>
</dbReference>
<dbReference type="AlphaFoldDB" id="A0A177HRM0"/>
<dbReference type="PANTHER" id="PTHR35526:SF3">
    <property type="entry name" value="ANTI-SIGMA-F FACTOR RSBW"/>
    <property type="match status" value="1"/>
</dbReference>
<gene>
    <name evidence="3" type="ORF">STSP_37340</name>
</gene>
<keyword evidence="1" id="KW-0723">Serine/threonine-protein kinase</keyword>
<dbReference type="InterPro" id="IPR050267">
    <property type="entry name" value="Anti-sigma-factor_SerPK"/>
</dbReference>
<keyword evidence="1" id="KW-0808">Transferase</keyword>
<dbReference type="STRING" id="1716141.STSP_37340"/>
<dbReference type="EMBL" id="LOHS01000084">
    <property type="protein sequence ID" value="OAH13087.1"/>
    <property type="molecule type" value="Genomic_DNA"/>
</dbReference>
<comment type="caution">
    <text evidence="3">The sequence shown here is derived from an EMBL/GenBank/DDBJ whole genome shotgun (WGS) entry which is preliminary data.</text>
</comment>
<dbReference type="InterPro" id="IPR003594">
    <property type="entry name" value="HATPase_dom"/>
</dbReference>
<feature type="domain" description="Histidine kinase/HSP90-like ATPase" evidence="2">
    <location>
        <begin position="48"/>
        <end position="149"/>
    </location>
</feature>
<dbReference type="Gene3D" id="3.30.565.10">
    <property type="entry name" value="Histidine kinase-like ATPase, C-terminal domain"/>
    <property type="match status" value="1"/>
</dbReference>
<dbReference type="GO" id="GO:0004674">
    <property type="term" value="F:protein serine/threonine kinase activity"/>
    <property type="evidence" value="ECO:0007669"/>
    <property type="project" value="UniProtKB-KW"/>
</dbReference>
<sequence length="153" mass="16329">MGRVVSMVPAPRRGDDGPVRLAELKGELLVQYFTGGLDCVTGARDATAAFLADLARTRPPESTEAAEDVLLVANELTTNTIRFAPGPFTLMLRDTGEAIHVSITDTNTASPRPRHPDMSGQGGLGWQVISTLAEHTYVLPEPGGKSVHAILPW</sequence>
<dbReference type="CDD" id="cd16936">
    <property type="entry name" value="HATPase_RsbW-like"/>
    <property type="match status" value="1"/>
</dbReference>
<keyword evidence="1" id="KW-0418">Kinase</keyword>
<name>A0A177HRM0_9ACTN</name>
<organism evidence="3 4">
    <name type="scientific">Streptomyces jeddahensis</name>
    <dbReference type="NCBI Taxonomy" id="1716141"/>
    <lineage>
        <taxon>Bacteria</taxon>
        <taxon>Bacillati</taxon>
        <taxon>Actinomycetota</taxon>
        <taxon>Actinomycetes</taxon>
        <taxon>Kitasatosporales</taxon>
        <taxon>Streptomycetaceae</taxon>
        <taxon>Streptomyces</taxon>
    </lineage>
</organism>
<dbReference type="PANTHER" id="PTHR35526">
    <property type="entry name" value="ANTI-SIGMA-F FACTOR RSBW-RELATED"/>
    <property type="match status" value="1"/>
</dbReference>
<dbReference type="Proteomes" id="UP000077381">
    <property type="component" value="Unassembled WGS sequence"/>
</dbReference>
<evidence type="ECO:0000256" key="1">
    <source>
        <dbReference type="ARBA" id="ARBA00022527"/>
    </source>
</evidence>
<accession>A0A177HRM0</accession>
<reference evidence="3 4" key="1">
    <citation type="submission" date="2015-12" db="EMBL/GenBank/DDBJ databases">
        <title>Genome sequence of Streptomyces sp. G25.</title>
        <authorList>
            <person name="Poehlein A."/>
            <person name="Roettig A."/>
            <person name="Hiessl S."/>
            <person name="Hauschild P."/>
            <person name="Schauer J."/>
            <person name="Madkour M.H."/>
            <person name="Al-Ansari A.M."/>
            <person name="Almakishah N.H."/>
            <person name="Steinbuechel A."/>
            <person name="Daniel R."/>
        </authorList>
    </citation>
    <scope>NUCLEOTIDE SEQUENCE [LARGE SCALE GENOMIC DNA]</scope>
    <source>
        <strain evidence="4">G25(2015)</strain>
    </source>
</reference>
<dbReference type="PATRIC" id="fig|1716141.3.peg.3923"/>
<keyword evidence="4" id="KW-1185">Reference proteome</keyword>
<evidence type="ECO:0000259" key="2">
    <source>
        <dbReference type="Pfam" id="PF13581"/>
    </source>
</evidence>
<proteinExistence type="predicted"/>
<evidence type="ECO:0000313" key="4">
    <source>
        <dbReference type="Proteomes" id="UP000077381"/>
    </source>
</evidence>
<evidence type="ECO:0000313" key="3">
    <source>
        <dbReference type="EMBL" id="OAH13087.1"/>
    </source>
</evidence>
<protein>
    <recommendedName>
        <fullName evidence="2">Histidine kinase/HSP90-like ATPase domain-containing protein</fullName>
    </recommendedName>
</protein>